<feature type="domain" description="DUF202" evidence="6">
    <location>
        <begin position="7"/>
        <end position="64"/>
    </location>
</feature>
<sequence length="104" mass="11329">MPDGSSDPGLQAERTELAWRRTQLSLLVIACLALRGQDLAVTLVALVSVALLWLGQGRRYRRSLAMLRVERGHARLFSVLGTGLALLVMALQAMFGALLRVIST</sequence>
<evidence type="ECO:0000313" key="8">
    <source>
        <dbReference type="Proteomes" id="UP000015503"/>
    </source>
</evidence>
<gene>
    <name evidence="7" type="ORF">PCA10_35390</name>
</gene>
<evidence type="ECO:0000256" key="1">
    <source>
        <dbReference type="ARBA" id="ARBA00004127"/>
    </source>
</evidence>
<keyword evidence="8" id="KW-1185">Reference proteome</keyword>
<dbReference type="Pfam" id="PF02656">
    <property type="entry name" value="DUF202"/>
    <property type="match status" value="1"/>
</dbReference>
<comment type="subcellular location">
    <subcellularLocation>
        <location evidence="1">Endomembrane system</location>
        <topology evidence="1">Multi-pass membrane protein</topology>
    </subcellularLocation>
</comment>
<dbReference type="EMBL" id="AP013068">
    <property type="protein sequence ID" value="BAN49271.1"/>
    <property type="molecule type" value="Genomic_DNA"/>
</dbReference>
<dbReference type="RefSeq" id="WP_016493415.1">
    <property type="nucleotide sequence ID" value="NC_021499.1"/>
</dbReference>
<proteinExistence type="predicted"/>
<dbReference type="HOGENOM" id="CLU_150487_1_1_6"/>
<dbReference type="KEGG" id="pre:PCA10_35390"/>
<dbReference type="InterPro" id="IPR003807">
    <property type="entry name" value="DUF202"/>
</dbReference>
<dbReference type="GO" id="GO:0012505">
    <property type="term" value="C:endomembrane system"/>
    <property type="evidence" value="ECO:0007669"/>
    <property type="project" value="UniProtKB-SubCell"/>
</dbReference>
<accession>S6AXA2</accession>
<keyword evidence="4 5" id="KW-0472">Membrane</keyword>
<evidence type="ECO:0000256" key="2">
    <source>
        <dbReference type="ARBA" id="ARBA00022692"/>
    </source>
</evidence>
<dbReference type="AlphaFoldDB" id="S6AXA2"/>
<name>S6AXA2_METRE</name>
<reference evidence="7 8" key="1">
    <citation type="journal article" date="2013" name="Genome Announc.">
        <title>Complete Genome Sequence of the Carbazole Degrader Pseudomonas resinovorans Strain CA10 (NBRC 106553).</title>
        <authorList>
            <person name="Shintani M."/>
            <person name="Hosoyama A."/>
            <person name="Ohji S."/>
            <person name="Tsuchikane K."/>
            <person name="Takarada H."/>
            <person name="Yamazoe A."/>
            <person name="Fujita N."/>
            <person name="Nojiri H."/>
        </authorList>
    </citation>
    <scope>NUCLEOTIDE SEQUENCE [LARGE SCALE GENOMIC DNA]</scope>
    <source>
        <strain evidence="7 8">NBRC 106553</strain>
    </source>
</reference>
<keyword evidence="3 5" id="KW-1133">Transmembrane helix</keyword>
<evidence type="ECO:0000256" key="3">
    <source>
        <dbReference type="ARBA" id="ARBA00022989"/>
    </source>
</evidence>
<dbReference type="Proteomes" id="UP000015503">
    <property type="component" value="Chromosome"/>
</dbReference>
<evidence type="ECO:0000256" key="4">
    <source>
        <dbReference type="ARBA" id="ARBA00023136"/>
    </source>
</evidence>
<evidence type="ECO:0000256" key="5">
    <source>
        <dbReference type="SAM" id="Phobius"/>
    </source>
</evidence>
<organism evidence="7 8">
    <name type="scientific">Metapseudomonas resinovorans NBRC 106553</name>
    <dbReference type="NCBI Taxonomy" id="1245471"/>
    <lineage>
        <taxon>Bacteria</taxon>
        <taxon>Pseudomonadati</taxon>
        <taxon>Pseudomonadota</taxon>
        <taxon>Gammaproteobacteria</taxon>
        <taxon>Pseudomonadales</taxon>
        <taxon>Pseudomonadaceae</taxon>
        <taxon>Metapseudomonas</taxon>
    </lineage>
</organism>
<dbReference type="eggNOG" id="ENOG5031996">
    <property type="taxonomic scope" value="Bacteria"/>
</dbReference>
<evidence type="ECO:0000313" key="7">
    <source>
        <dbReference type="EMBL" id="BAN49271.1"/>
    </source>
</evidence>
<dbReference type="OrthoDB" id="3701077at2"/>
<feature type="transmembrane region" description="Helical" evidence="5">
    <location>
        <begin position="26"/>
        <end position="55"/>
    </location>
</feature>
<feature type="transmembrane region" description="Helical" evidence="5">
    <location>
        <begin position="76"/>
        <end position="102"/>
    </location>
</feature>
<protein>
    <recommendedName>
        <fullName evidence="6">DUF202 domain-containing protein</fullName>
    </recommendedName>
</protein>
<keyword evidence="2 5" id="KW-0812">Transmembrane</keyword>
<dbReference type="STRING" id="1245471.PCA10_35390"/>
<dbReference type="PATRIC" id="fig|1245471.3.peg.3579"/>
<evidence type="ECO:0000259" key="6">
    <source>
        <dbReference type="Pfam" id="PF02656"/>
    </source>
</evidence>